<dbReference type="CDD" id="cd04923">
    <property type="entry name" value="ACT_AK-LysC-DapG-like_2"/>
    <property type="match status" value="1"/>
</dbReference>
<dbReference type="GO" id="GO:0005829">
    <property type="term" value="C:cytosol"/>
    <property type="evidence" value="ECO:0007669"/>
    <property type="project" value="TreeGrafter"/>
</dbReference>
<dbReference type="CDD" id="cd04261">
    <property type="entry name" value="AAK_AKii-LysC-BS"/>
    <property type="match status" value="1"/>
</dbReference>
<dbReference type="InterPro" id="IPR018042">
    <property type="entry name" value="Aspartate_kinase_CS"/>
</dbReference>
<dbReference type="NCBIfam" id="NF005656">
    <property type="entry name" value="PRK07431.1"/>
    <property type="match status" value="1"/>
</dbReference>
<dbReference type="SUPFAM" id="SSF53633">
    <property type="entry name" value="Carbamate kinase-like"/>
    <property type="match status" value="1"/>
</dbReference>
<dbReference type="Pfam" id="PF00696">
    <property type="entry name" value="AA_kinase"/>
    <property type="match status" value="1"/>
</dbReference>
<dbReference type="InterPro" id="IPR001341">
    <property type="entry name" value="Asp_kinase"/>
</dbReference>
<dbReference type="GO" id="GO:0004072">
    <property type="term" value="F:aspartate kinase activity"/>
    <property type="evidence" value="ECO:0007669"/>
    <property type="project" value="UniProtKB-EC"/>
</dbReference>
<dbReference type="UniPathway" id="UPA00051">
    <property type="reaction ID" value="UER00462"/>
</dbReference>
<feature type="domain" description="ACT" evidence="14">
    <location>
        <begin position="343"/>
        <end position="433"/>
    </location>
</feature>
<keyword evidence="8" id="KW-0547">Nucleotide-binding</keyword>
<comment type="catalytic activity">
    <reaction evidence="12">
        <text>L-aspartate + ATP = 4-phospho-L-aspartate + ADP</text>
        <dbReference type="Rhea" id="RHEA:23776"/>
        <dbReference type="ChEBI" id="CHEBI:29991"/>
        <dbReference type="ChEBI" id="CHEBI:30616"/>
        <dbReference type="ChEBI" id="CHEBI:57535"/>
        <dbReference type="ChEBI" id="CHEBI:456216"/>
        <dbReference type="EC" id="2.7.2.4"/>
    </reaction>
</comment>
<dbReference type="FunFam" id="3.30.2130.10:FF:000002">
    <property type="entry name" value="Aspartokinase"/>
    <property type="match status" value="1"/>
</dbReference>
<dbReference type="InterPro" id="IPR002912">
    <property type="entry name" value="ACT_dom"/>
</dbReference>
<evidence type="ECO:0000256" key="1">
    <source>
        <dbReference type="ARBA" id="ARBA00004766"/>
    </source>
</evidence>
<evidence type="ECO:0000256" key="6">
    <source>
        <dbReference type="ARBA" id="ARBA00022605"/>
    </source>
</evidence>
<dbReference type="UniPathway" id="UPA00034">
    <property type="reaction ID" value="UER00015"/>
</dbReference>
<evidence type="ECO:0000256" key="9">
    <source>
        <dbReference type="ARBA" id="ARBA00022777"/>
    </source>
</evidence>
<keyword evidence="9 15" id="KW-0418">Kinase</keyword>
<evidence type="ECO:0000256" key="12">
    <source>
        <dbReference type="ARBA" id="ARBA00047872"/>
    </source>
</evidence>
<dbReference type="OrthoDB" id="9799110at2"/>
<dbReference type="InterPro" id="IPR005260">
    <property type="entry name" value="Asp_kin_monofn"/>
</dbReference>
<comment type="pathway">
    <text evidence="1 13">Amino-acid biosynthesis; L-lysine biosynthesis via DAP pathway; (S)-tetrahydrodipicolinate from L-aspartate: step 1/4.</text>
</comment>
<dbReference type="EC" id="2.7.2.4" evidence="5"/>
<comment type="similarity">
    <text evidence="4">Belongs to the aspartokinase family.</text>
</comment>
<dbReference type="InterPro" id="IPR054352">
    <property type="entry name" value="ACT_Aspartokinase"/>
</dbReference>
<keyword evidence="10" id="KW-0067">ATP-binding</keyword>
<organism evidence="15 16">
    <name type="scientific">Roseimaritima ulvae</name>
    <dbReference type="NCBI Taxonomy" id="980254"/>
    <lineage>
        <taxon>Bacteria</taxon>
        <taxon>Pseudomonadati</taxon>
        <taxon>Planctomycetota</taxon>
        <taxon>Planctomycetia</taxon>
        <taxon>Pirellulales</taxon>
        <taxon>Pirellulaceae</taxon>
        <taxon>Roseimaritima</taxon>
    </lineage>
</organism>
<evidence type="ECO:0000256" key="3">
    <source>
        <dbReference type="ARBA" id="ARBA00005139"/>
    </source>
</evidence>
<dbReference type="Proteomes" id="UP000325286">
    <property type="component" value="Chromosome"/>
</dbReference>
<accession>A0A5B9QUW3</accession>
<dbReference type="PANTHER" id="PTHR21499">
    <property type="entry name" value="ASPARTATE KINASE"/>
    <property type="match status" value="1"/>
</dbReference>
<keyword evidence="7 15" id="KW-0808">Transferase</keyword>
<keyword evidence="6 13" id="KW-0028">Amino-acid biosynthesis</keyword>
<reference evidence="15 16" key="1">
    <citation type="submission" date="2019-08" db="EMBL/GenBank/DDBJ databases">
        <title>Deep-cultivation of Planctomycetes and their phenomic and genomic characterization uncovers novel biology.</title>
        <authorList>
            <person name="Wiegand S."/>
            <person name="Jogler M."/>
            <person name="Boedeker C."/>
            <person name="Pinto D."/>
            <person name="Vollmers J."/>
            <person name="Rivas-Marin E."/>
            <person name="Kohn T."/>
            <person name="Peeters S.H."/>
            <person name="Heuer A."/>
            <person name="Rast P."/>
            <person name="Oberbeckmann S."/>
            <person name="Bunk B."/>
            <person name="Jeske O."/>
            <person name="Meyerdierks A."/>
            <person name="Storesund J.E."/>
            <person name="Kallscheuer N."/>
            <person name="Luecker S."/>
            <person name="Lage O.M."/>
            <person name="Pohl T."/>
            <person name="Merkel B.J."/>
            <person name="Hornburger P."/>
            <person name="Mueller R.-W."/>
            <person name="Bruemmer F."/>
            <person name="Labrenz M."/>
            <person name="Spormann A.M."/>
            <person name="Op den Camp H."/>
            <person name="Overmann J."/>
            <person name="Amann R."/>
            <person name="Jetten M.S.M."/>
            <person name="Mascher T."/>
            <person name="Medema M.H."/>
            <person name="Devos D.P."/>
            <person name="Kaster A.-K."/>
            <person name="Ovreas L."/>
            <person name="Rohde M."/>
            <person name="Galperin M.Y."/>
            <person name="Jogler C."/>
        </authorList>
    </citation>
    <scope>NUCLEOTIDE SEQUENCE [LARGE SCALE GENOMIC DNA]</scope>
    <source>
        <strain evidence="15 16">UC8</strain>
    </source>
</reference>
<dbReference type="PANTHER" id="PTHR21499:SF3">
    <property type="entry name" value="ASPARTOKINASE"/>
    <property type="match status" value="1"/>
</dbReference>
<dbReference type="GO" id="GO:0005524">
    <property type="term" value="F:ATP binding"/>
    <property type="evidence" value="ECO:0007669"/>
    <property type="project" value="UniProtKB-KW"/>
</dbReference>
<dbReference type="NCBIfam" id="NF005155">
    <property type="entry name" value="PRK06635.1-4"/>
    <property type="match status" value="1"/>
</dbReference>
<evidence type="ECO:0000256" key="7">
    <source>
        <dbReference type="ARBA" id="ARBA00022679"/>
    </source>
</evidence>
<evidence type="ECO:0000313" key="15">
    <source>
        <dbReference type="EMBL" id="QEG41580.1"/>
    </source>
</evidence>
<dbReference type="InterPro" id="IPR041740">
    <property type="entry name" value="AKii-LysC-BS"/>
</dbReference>
<dbReference type="GO" id="GO:0009089">
    <property type="term" value="P:lysine biosynthetic process via diaminopimelate"/>
    <property type="evidence" value="ECO:0007669"/>
    <property type="project" value="UniProtKB-UniPathway"/>
</dbReference>
<comment type="pathway">
    <text evidence="2 13">Amino-acid biosynthesis; L-methionine biosynthesis via de novo pathway; L-homoserine from L-aspartate: step 1/3.</text>
</comment>
<dbReference type="InterPro" id="IPR036393">
    <property type="entry name" value="AceGlu_kinase-like_sf"/>
</dbReference>
<comment type="pathway">
    <text evidence="3 13">Amino-acid biosynthesis; L-threonine biosynthesis; L-threonine from L-aspartate: step 1/5.</text>
</comment>
<gene>
    <name evidence="15" type="primary">lysC</name>
    <name evidence="15" type="ORF">UC8_36050</name>
</gene>
<keyword evidence="11" id="KW-0457">Lysine biosynthesis</keyword>
<dbReference type="CDD" id="cd04913">
    <property type="entry name" value="ACT_AKii-LysC-BS-like_1"/>
    <property type="match status" value="2"/>
</dbReference>
<keyword evidence="16" id="KW-1185">Reference proteome</keyword>
<dbReference type="PROSITE" id="PS00324">
    <property type="entry name" value="ASPARTOKINASE"/>
    <property type="match status" value="1"/>
</dbReference>
<evidence type="ECO:0000256" key="11">
    <source>
        <dbReference type="ARBA" id="ARBA00023154"/>
    </source>
</evidence>
<evidence type="ECO:0000256" key="8">
    <source>
        <dbReference type="ARBA" id="ARBA00022741"/>
    </source>
</evidence>
<evidence type="ECO:0000256" key="13">
    <source>
        <dbReference type="RuleBase" id="RU004249"/>
    </source>
</evidence>
<dbReference type="SUPFAM" id="SSF55021">
    <property type="entry name" value="ACT-like"/>
    <property type="match status" value="4"/>
</dbReference>
<dbReference type="GO" id="GO:0009088">
    <property type="term" value="P:threonine biosynthetic process"/>
    <property type="evidence" value="ECO:0007669"/>
    <property type="project" value="UniProtKB-UniPathway"/>
</dbReference>
<dbReference type="CDD" id="cd04936">
    <property type="entry name" value="ACT_AKii-LysC-BS-like_2"/>
    <property type="match status" value="1"/>
</dbReference>
<dbReference type="InterPro" id="IPR045865">
    <property type="entry name" value="ACT-like_dom_sf"/>
</dbReference>
<protein>
    <recommendedName>
        <fullName evidence="5">aspartate kinase</fullName>
        <ecNumber evidence="5">2.7.2.4</ecNumber>
    </recommendedName>
</protein>
<evidence type="ECO:0000256" key="4">
    <source>
        <dbReference type="ARBA" id="ARBA00010122"/>
    </source>
</evidence>
<feature type="domain" description="ACT" evidence="14">
    <location>
        <begin position="263"/>
        <end position="334"/>
    </location>
</feature>
<dbReference type="GO" id="GO:0009090">
    <property type="term" value="P:homoserine biosynthetic process"/>
    <property type="evidence" value="ECO:0007669"/>
    <property type="project" value="TreeGrafter"/>
</dbReference>
<dbReference type="EMBL" id="CP042914">
    <property type="protein sequence ID" value="QEG41580.1"/>
    <property type="molecule type" value="Genomic_DNA"/>
</dbReference>
<dbReference type="InterPro" id="IPR001048">
    <property type="entry name" value="Asp/Glu/Uridylate_kinase"/>
</dbReference>
<dbReference type="RefSeq" id="WP_068135220.1">
    <property type="nucleotide sequence ID" value="NZ_CP042914.1"/>
</dbReference>
<evidence type="ECO:0000256" key="10">
    <source>
        <dbReference type="ARBA" id="ARBA00022840"/>
    </source>
</evidence>
<dbReference type="PROSITE" id="PS51671">
    <property type="entry name" value="ACT"/>
    <property type="match status" value="3"/>
</dbReference>
<dbReference type="NCBIfam" id="NF005154">
    <property type="entry name" value="PRK06635.1-2"/>
    <property type="match status" value="1"/>
</dbReference>
<evidence type="ECO:0000256" key="5">
    <source>
        <dbReference type="ARBA" id="ARBA00013059"/>
    </source>
</evidence>
<dbReference type="UniPathway" id="UPA00050">
    <property type="reaction ID" value="UER00461"/>
</dbReference>
<evidence type="ECO:0000256" key="2">
    <source>
        <dbReference type="ARBA" id="ARBA00004986"/>
    </source>
</evidence>
<dbReference type="NCBIfam" id="TIGR00656">
    <property type="entry name" value="asp_kin_monofn"/>
    <property type="match status" value="1"/>
</dbReference>
<dbReference type="KEGG" id="rul:UC8_36050"/>
<evidence type="ECO:0000313" key="16">
    <source>
        <dbReference type="Proteomes" id="UP000325286"/>
    </source>
</evidence>
<dbReference type="Gene3D" id="3.40.1160.10">
    <property type="entry name" value="Acetylglutamate kinase-like"/>
    <property type="match status" value="1"/>
</dbReference>
<dbReference type="AlphaFoldDB" id="A0A5B9QUW3"/>
<proteinExistence type="inferred from homology"/>
<dbReference type="FunFam" id="3.40.1160.10:FF:000002">
    <property type="entry name" value="Aspartokinase"/>
    <property type="match status" value="1"/>
</dbReference>
<feature type="domain" description="ACT" evidence="14">
    <location>
        <begin position="453"/>
        <end position="537"/>
    </location>
</feature>
<dbReference type="Gene3D" id="3.30.2130.10">
    <property type="entry name" value="VC0802-like"/>
    <property type="match status" value="2"/>
</dbReference>
<dbReference type="Pfam" id="PF22468">
    <property type="entry name" value="ACT_9"/>
    <property type="match status" value="4"/>
</dbReference>
<evidence type="ECO:0000259" key="14">
    <source>
        <dbReference type="PROSITE" id="PS51671"/>
    </source>
</evidence>
<sequence length="595" mass="62772">MSLIVQKFGGTSVADAEKIRAAARKAVRAQQQGHKVVMVVSAMGKNTDTLLDLASQVNERPPARELDMLLSTGEQISVALVAMAIDSMGSKAVSLTGGQMGIRTDNTFTKARIQSISTDRIERLLDDGNIVIAAGFQGIDEDLNITTLGRGGSDTTAVALAAVLGAEACEIYTDVDGVYTTDPRVLPEARRVDVISYDEMLELASLGAGVMHSRSIEFAKKFGVPIHVRSSFSDTDGTMIVTEPESAAAAVCGAALTRDEARVTVLGVPDVPGTSLEIFSAIADQKVAVDMIVQNIGNDGRTDISFTVQRSDLESTLQAVGAAANRLGAAGISHDDKVSKVSVVGLGMAVQTGVAHKMFRALAAADVNIQMITTSEIKISVLVSRDQADRALRAVHQAFELTVEPADKKSWAQIRAARSEEADMESLVARLQGDVLEELTLTGIAVTPNQARVTLRGVPDTPGIAADMFESVAQAGVFVDMIVQGIDGEDGRTSVSMTVAEAELQGCLKVAKELMQRHGLRDVQGGDGIAKLTVSGIGLRSHTNVGTLMFRSLADVGINVEMINTSELQVNAVIDGKQAEQGCEQLNTAFAGVLR</sequence>
<dbReference type="NCBIfam" id="TIGR00657">
    <property type="entry name" value="asp_kinases"/>
    <property type="match status" value="1"/>
</dbReference>
<name>A0A5B9QUW3_9BACT</name>